<evidence type="ECO:0000256" key="3">
    <source>
        <dbReference type="ARBA" id="ARBA00023199"/>
    </source>
</evidence>
<dbReference type="NCBIfam" id="NF002955">
    <property type="entry name" value="PRK03609.1"/>
    <property type="match status" value="1"/>
</dbReference>
<evidence type="ECO:0000256" key="2">
    <source>
        <dbReference type="ARBA" id="ARBA00022763"/>
    </source>
</evidence>
<dbReference type="GO" id="GO:0009432">
    <property type="term" value="P:SOS response"/>
    <property type="evidence" value="ECO:0007669"/>
    <property type="project" value="UniProtKB-KW"/>
</dbReference>
<dbReference type="PANTHER" id="PTHR11076">
    <property type="entry name" value="DNA REPAIR POLYMERASE UMUC / TRANSFERASE FAMILY MEMBER"/>
    <property type="match status" value="1"/>
</dbReference>
<dbReference type="CDD" id="cd01700">
    <property type="entry name" value="PolY_Pol_V_umuC"/>
    <property type="match status" value="1"/>
</dbReference>
<evidence type="ECO:0000256" key="5">
    <source>
        <dbReference type="ARBA" id="ARBA00023236"/>
    </source>
</evidence>
<keyword evidence="2" id="KW-0227">DNA damage</keyword>
<dbReference type="Gene3D" id="3.30.70.270">
    <property type="match status" value="1"/>
</dbReference>
<dbReference type="InterPro" id="IPR025188">
    <property type="entry name" value="DUF4113"/>
</dbReference>
<keyword evidence="4" id="KW-0234">DNA repair</keyword>
<dbReference type="Gene3D" id="1.10.150.20">
    <property type="entry name" value="5' to 3' exonuclease, C-terminal subdomain"/>
    <property type="match status" value="1"/>
</dbReference>
<proteinExistence type="inferred from homology"/>
<keyword evidence="3" id="KW-0741">SOS mutagenesis</keyword>
<sequence>MPIYALVDVNNFYASAERLFRPDLARRPVVVLSNNDGCIVARSAEVKALGVPMGEPYFRVRDTLQSAGTAVFSSNYALYADLSARVMRTLEELAPAVEVYSIDEAFLDLTGLDALSDPLEFGRQVQARVLSDVGLPVSVGIGPTKTLAKLANYIAKQDPQHNGVACLREPDRRTKALKNIPVKEVWGVGGRFAERLEALGVRSAADLALLRDSRIRQLFPVTLARTAEELRGRACHDLDSEPAPQQQIICSRTFGAPIREYSAMREAVADYAVRAAERLRGTGQYAGALTVFLRTNPHLAAEPQHTPSASSRLPVPTADTRDLLTAALHIAEQLWQPGYAYIKAGIMLAELQSPAASADLFTDHSARARSEQLMHTVDAINRRHGQSAVTFGVQRRGPAGWRMRRKNLSPAYTTRWSDLPVVR</sequence>
<evidence type="ECO:0000256" key="4">
    <source>
        <dbReference type="ARBA" id="ARBA00023204"/>
    </source>
</evidence>
<dbReference type="SUPFAM" id="SSF56672">
    <property type="entry name" value="DNA/RNA polymerases"/>
    <property type="match status" value="1"/>
</dbReference>
<dbReference type="InterPro" id="IPR043502">
    <property type="entry name" value="DNA/RNA_pol_sf"/>
</dbReference>
<dbReference type="Gene3D" id="3.40.1170.60">
    <property type="match status" value="1"/>
</dbReference>
<dbReference type="InterPro" id="IPR036775">
    <property type="entry name" value="DNA_pol_Y-fam_lit_finger_sf"/>
</dbReference>
<dbReference type="AlphaFoldDB" id="A0A0X8XAH3"/>
<dbReference type="InterPro" id="IPR017961">
    <property type="entry name" value="DNA_pol_Y-fam_little_finger"/>
</dbReference>
<dbReference type="RefSeq" id="WP_096409190.1">
    <property type="nucleotide sequence ID" value="NZ_AP017372.2"/>
</dbReference>
<name>A0A0X8XAH3_HALHR</name>
<dbReference type="Pfam" id="PF11799">
    <property type="entry name" value="IMS_C"/>
    <property type="match status" value="1"/>
</dbReference>
<dbReference type="KEGG" id="hhk:HH1059_11650"/>
<dbReference type="InterPro" id="IPR001126">
    <property type="entry name" value="UmuC"/>
</dbReference>
<dbReference type="PANTHER" id="PTHR11076:SF34">
    <property type="entry name" value="PROTEIN UMUC"/>
    <property type="match status" value="1"/>
</dbReference>
<dbReference type="Pfam" id="PF13438">
    <property type="entry name" value="DUF4113"/>
    <property type="match status" value="1"/>
</dbReference>
<evidence type="ECO:0000256" key="1">
    <source>
        <dbReference type="ARBA" id="ARBA00010945"/>
    </source>
</evidence>
<reference evidence="7" key="1">
    <citation type="submission" date="2016-02" db="EMBL/GenBank/DDBJ databases">
        <title>Halorhodospira halochloris DSM-1059 complete genome, version 2.</title>
        <authorList>
            <person name="Tsukatani Y."/>
        </authorList>
    </citation>
    <scope>NUCLEOTIDE SEQUENCE</scope>
    <source>
        <strain evidence="7">DSM 1059</strain>
    </source>
</reference>
<organism evidence="7 8">
    <name type="scientific">Halorhodospira halochloris</name>
    <name type="common">Ectothiorhodospira halochloris</name>
    <dbReference type="NCBI Taxonomy" id="1052"/>
    <lineage>
        <taxon>Bacteria</taxon>
        <taxon>Pseudomonadati</taxon>
        <taxon>Pseudomonadota</taxon>
        <taxon>Gammaproteobacteria</taxon>
        <taxon>Chromatiales</taxon>
        <taxon>Ectothiorhodospiraceae</taxon>
        <taxon>Halorhodospira</taxon>
    </lineage>
</organism>
<comment type="similarity">
    <text evidence="1">Belongs to the DNA polymerase type-Y family.</text>
</comment>
<dbReference type="OrthoDB" id="9808813at2"/>
<dbReference type="InterPro" id="IPR024728">
    <property type="entry name" value="PolY_HhH_motif"/>
</dbReference>
<evidence type="ECO:0000259" key="6">
    <source>
        <dbReference type="PROSITE" id="PS50173"/>
    </source>
</evidence>
<keyword evidence="5" id="KW-0742">SOS response</keyword>
<dbReference type="Pfam" id="PF11798">
    <property type="entry name" value="IMS_HHH"/>
    <property type="match status" value="1"/>
</dbReference>
<dbReference type="GO" id="GO:0005829">
    <property type="term" value="C:cytosol"/>
    <property type="evidence" value="ECO:0007669"/>
    <property type="project" value="TreeGrafter"/>
</dbReference>
<dbReference type="GO" id="GO:0006281">
    <property type="term" value="P:DNA repair"/>
    <property type="evidence" value="ECO:0007669"/>
    <property type="project" value="UniProtKB-KW"/>
</dbReference>
<dbReference type="InterPro" id="IPR050116">
    <property type="entry name" value="DNA_polymerase-Y"/>
</dbReference>
<dbReference type="GO" id="GO:0003684">
    <property type="term" value="F:damaged DNA binding"/>
    <property type="evidence" value="ECO:0007669"/>
    <property type="project" value="InterPro"/>
</dbReference>
<evidence type="ECO:0000313" key="7">
    <source>
        <dbReference type="EMBL" id="BAU57858.1"/>
    </source>
</evidence>
<dbReference type="Gene3D" id="3.30.1490.100">
    <property type="entry name" value="DNA polymerase, Y-family, little finger domain"/>
    <property type="match status" value="1"/>
</dbReference>
<dbReference type="GO" id="GO:0003887">
    <property type="term" value="F:DNA-directed DNA polymerase activity"/>
    <property type="evidence" value="ECO:0007669"/>
    <property type="project" value="TreeGrafter"/>
</dbReference>
<dbReference type="Proteomes" id="UP000218890">
    <property type="component" value="Chromosome"/>
</dbReference>
<protein>
    <submittedName>
        <fullName evidence="7">Error-prone</fullName>
    </submittedName>
</protein>
<evidence type="ECO:0000313" key="8">
    <source>
        <dbReference type="Proteomes" id="UP000218890"/>
    </source>
</evidence>
<dbReference type="Pfam" id="PF00817">
    <property type="entry name" value="IMS"/>
    <property type="match status" value="1"/>
</dbReference>
<dbReference type="SUPFAM" id="SSF100879">
    <property type="entry name" value="Lesion bypass DNA polymerase (Y-family), little finger domain"/>
    <property type="match status" value="1"/>
</dbReference>
<dbReference type="InterPro" id="IPR043128">
    <property type="entry name" value="Rev_trsase/Diguanyl_cyclase"/>
</dbReference>
<dbReference type="GO" id="GO:0042276">
    <property type="term" value="P:error-prone translesion synthesis"/>
    <property type="evidence" value="ECO:0007669"/>
    <property type="project" value="TreeGrafter"/>
</dbReference>
<keyword evidence="8" id="KW-1185">Reference proteome</keyword>
<dbReference type="EMBL" id="AP017372">
    <property type="protein sequence ID" value="BAU57858.1"/>
    <property type="molecule type" value="Genomic_DNA"/>
</dbReference>
<dbReference type="PROSITE" id="PS50173">
    <property type="entry name" value="UMUC"/>
    <property type="match status" value="1"/>
</dbReference>
<accession>A0A0X8XAH3</accession>
<gene>
    <name evidence="7" type="primary">umuC</name>
    <name evidence="7" type="ORF">HH1059_11650</name>
</gene>
<feature type="domain" description="UmuC" evidence="6">
    <location>
        <begin position="4"/>
        <end position="189"/>
    </location>
</feature>